<keyword evidence="8" id="KW-0804">Transcription</keyword>
<dbReference type="SMART" id="SM00355">
    <property type="entry name" value="ZnF_C2H2"/>
    <property type="match status" value="2"/>
</dbReference>
<proteinExistence type="predicted"/>
<evidence type="ECO:0000256" key="1">
    <source>
        <dbReference type="ARBA" id="ARBA00004123"/>
    </source>
</evidence>
<protein>
    <recommendedName>
        <fullName evidence="11">C2H2-type domain-containing protein</fullName>
    </recommendedName>
</protein>
<evidence type="ECO:0000313" key="13">
    <source>
        <dbReference type="Proteomes" id="UP000828390"/>
    </source>
</evidence>
<keyword evidence="7" id="KW-0238">DNA-binding</keyword>
<evidence type="ECO:0000256" key="10">
    <source>
        <dbReference type="PROSITE-ProRule" id="PRU00042"/>
    </source>
</evidence>
<keyword evidence="2" id="KW-0479">Metal-binding</keyword>
<gene>
    <name evidence="12" type="ORF">DPMN_023052</name>
</gene>
<dbReference type="InterPro" id="IPR036236">
    <property type="entry name" value="Znf_C2H2_sf"/>
</dbReference>
<dbReference type="PANTHER" id="PTHR24384:SF189">
    <property type="entry name" value="C2H2-TYPE DOMAIN-CONTAINING PROTEIN-RELATED"/>
    <property type="match status" value="1"/>
</dbReference>
<dbReference type="PROSITE" id="PS50157">
    <property type="entry name" value="ZINC_FINGER_C2H2_2"/>
    <property type="match status" value="1"/>
</dbReference>
<dbReference type="Gene3D" id="3.30.160.60">
    <property type="entry name" value="Classic Zinc Finger"/>
    <property type="match status" value="2"/>
</dbReference>
<dbReference type="AlphaFoldDB" id="A0A9D4R9K8"/>
<comment type="subcellular location">
    <subcellularLocation>
        <location evidence="1">Nucleus</location>
    </subcellularLocation>
</comment>
<evidence type="ECO:0000256" key="7">
    <source>
        <dbReference type="ARBA" id="ARBA00023125"/>
    </source>
</evidence>
<comment type="caution">
    <text evidence="12">The sequence shown here is derived from an EMBL/GenBank/DDBJ whole genome shotgun (WGS) entry which is preliminary data.</text>
</comment>
<dbReference type="SUPFAM" id="SSF57667">
    <property type="entry name" value="beta-beta-alpha zinc fingers"/>
    <property type="match status" value="2"/>
</dbReference>
<evidence type="ECO:0000256" key="8">
    <source>
        <dbReference type="ARBA" id="ARBA00023163"/>
    </source>
</evidence>
<dbReference type="GO" id="GO:0008270">
    <property type="term" value="F:zinc ion binding"/>
    <property type="evidence" value="ECO:0007669"/>
    <property type="project" value="UniProtKB-KW"/>
</dbReference>
<evidence type="ECO:0000256" key="6">
    <source>
        <dbReference type="ARBA" id="ARBA00023015"/>
    </source>
</evidence>
<dbReference type="PANTHER" id="PTHR24384">
    <property type="entry name" value="FINGER PUTATIVE TRANSCRIPTION FACTOR FAMILY-RELATED"/>
    <property type="match status" value="1"/>
</dbReference>
<keyword evidence="13" id="KW-1185">Reference proteome</keyword>
<evidence type="ECO:0000256" key="3">
    <source>
        <dbReference type="ARBA" id="ARBA00022737"/>
    </source>
</evidence>
<dbReference type="PROSITE" id="PS00028">
    <property type="entry name" value="ZINC_FINGER_C2H2_1"/>
    <property type="match status" value="1"/>
</dbReference>
<name>A0A9D4R9K8_DREPO</name>
<dbReference type="GO" id="GO:0000981">
    <property type="term" value="F:DNA-binding transcription factor activity, RNA polymerase II-specific"/>
    <property type="evidence" value="ECO:0007669"/>
    <property type="project" value="TreeGrafter"/>
</dbReference>
<keyword evidence="3" id="KW-0677">Repeat</keyword>
<keyword evidence="5" id="KW-0862">Zinc</keyword>
<organism evidence="12 13">
    <name type="scientific">Dreissena polymorpha</name>
    <name type="common">Zebra mussel</name>
    <name type="synonym">Mytilus polymorpha</name>
    <dbReference type="NCBI Taxonomy" id="45954"/>
    <lineage>
        <taxon>Eukaryota</taxon>
        <taxon>Metazoa</taxon>
        <taxon>Spiralia</taxon>
        <taxon>Lophotrochozoa</taxon>
        <taxon>Mollusca</taxon>
        <taxon>Bivalvia</taxon>
        <taxon>Autobranchia</taxon>
        <taxon>Heteroconchia</taxon>
        <taxon>Euheterodonta</taxon>
        <taxon>Imparidentia</taxon>
        <taxon>Neoheterodontei</taxon>
        <taxon>Myida</taxon>
        <taxon>Dreissenoidea</taxon>
        <taxon>Dreissenidae</taxon>
        <taxon>Dreissena</taxon>
    </lineage>
</organism>
<dbReference type="InterPro" id="IPR013087">
    <property type="entry name" value="Znf_C2H2_type"/>
</dbReference>
<reference evidence="12" key="1">
    <citation type="journal article" date="2019" name="bioRxiv">
        <title>The Genome of the Zebra Mussel, Dreissena polymorpha: A Resource for Invasive Species Research.</title>
        <authorList>
            <person name="McCartney M.A."/>
            <person name="Auch B."/>
            <person name="Kono T."/>
            <person name="Mallez S."/>
            <person name="Zhang Y."/>
            <person name="Obille A."/>
            <person name="Becker A."/>
            <person name="Abrahante J.E."/>
            <person name="Garbe J."/>
            <person name="Badalamenti J.P."/>
            <person name="Herman A."/>
            <person name="Mangelson H."/>
            <person name="Liachko I."/>
            <person name="Sullivan S."/>
            <person name="Sone E.D."/>
            <person name="Koren S."/>
            <person name="Silverstein K.A.T."/>
            <person name="Beckman K.B."/>
            <person name="Gohl D.M."/>
        </authorList>
    </citation>
    <scope>NUCLEOTIDE SEQUENCE</scope>
    <source>
        <strain evidence="12">Duluth1</strain>
        <tissue evidence="12">Whole animal</tissue>
    </source>
</reference>
<keyword evidence="6" id="KW-0805">Transcription regulation</keyword>
<reference evidence="12" key="2">
    <citation type="submission" date="2020-11" db="EMBL/GenBank/DDBJ databases">
        <authorList>
            <person name="McCartney M.A."/>
            <person name="Auch B."/>
            <person name="Kono T."/>
            <person name="Mallez S."/>
            <person name="Becker A."/>
            <person name="Gohl D.M."/>
            <person name="Silverstein K.A.T."/>
            <person name="Koren S."/>
            <person name="Bechman K.B."/>
            <person name="Herman A."/>
            <person name="Abrahante J.E."/>
            <person name="Garbe J."/>
        </authorList>
    </citation>
    <scope>NUCLEOTIDE SEQUENCE</scope>
    <source>
        <strain evidence="12">Duluth1</strain>
        <tissue evidence="12">Whole animal</tissue>
    </source>
</reference>
<feature type="domain" description="C2H2-type" evidence="11">
    <location>
        <begin position="125"/>
        <end position="152"/>
    </location>
</feature>
<dbReference type="GO" id="GO:0000978">
    <property type="term" value="F:RNA polymerase II cis-regulatory region sequence-specific DNA binding"/>
    <property type="evidence" value="ECO:0007669"/>
    <property type="project" value="TreeGrafter"/>
</dbReference>
<evidence type="ECO:0000256" key="4">
    <source>
        <dbReference type="ARBA" id="ARBA00022771"/>
    </source>
</evidence>
<evidence type="ECO:0000256" key="5">
    <source>
        <dbReference type="ARBA" id="ARBA00022833"/>
    </source>
</evidence>
<keyword evidence="4 10" id="KW-0863">Zinc-finger</keyword>
<evidence type="ECO:0000256" key="2">
    <source>
        <dbReference type="ARBA" id="ARBA00022723"/>
    </source>
</evidence>
<dbReference type="GO" id="GO:0005634">
    <property type="term" value="C:nucleus"/>
    <property type="evidence" value="ECO:0007669"/>
    <property type="project" value="UniProtKB-SubCell"/>
</dbReference>
<dbReference type="EMBL" id="JAIWYP010000002">
    <property type="protein sequence ID" value="KAH3860161.1"/>
    <property type="molecule type" value="Genomic_DNA"/>
</dbReference>
<accession>A0A9D4R9K8</accession>
<evidence type="ECO:0000256" key="9">
    <source>
        <dbReference type="ARBA" id="ARBA00023242"/>
    </source>
</evidence>
<keyword evidence="9" id="KW-0539">Nucleus</keyword>
<evidence type="ECO:0000259" key="11">
    <source>
        <dbReference type="PROSITE" id="PS50157"/>
    </source>
</evidence>
<evidence type="ECO:0000313" key="12">
    <source>
        <dbReference type="EMBL" id="KAH3860161.1"/>
    </source>
</evidence>
<dbReference type="Proteomes" id="UP000828390">
    <property type="component" value="Unassembled WGS sequence"/>
</dbReference>
<dbReference type="InterPro" id="IPR050752">
    <property type="entry name" value="C2H2-ZF_domain"/>
</dbReference>
<sequence>MTINLCSQTFQCLEKCVISTVPISRDFLRSVWGVKYQQKRDEGMAQCSECRKMSKTRAGLLRHISGHANSGNYNCCGKAFQDAYNLRRLQRTKDPNVTCVYSATGALRTSTYSWLERKVQKEGLVKCYQCGLAVRSENDLREHVNTHMHDKCYSSEECFKTYKHKTNLSRYVRTSHKSVNND</sequence>